<proteinExistence type="predicted"/>
<comment type="caution">
    <text evidence="3">The sequence shown here is derived from an EMBL/GenBank/DDBJ whole genome shotgun (WGS) entry which is preliminary data.</text>
</comment>
<dbReference type="GO" id="GO:0015204">
    <property type="term" value="F:urea transmembrane transporter activity"/>
    <property type="evidence" value="ECO:0007669"/>
    <property type="project" value="InterPro"/>
</dbReference>
<dbReference type="PANTHER" id="PTHR46154:SF4">
    <property type="entry name" value="UREA ACTIVE TRANSPORTER"/>
    <property type="match status" value="1"/>
</dbReference>
<dbReference type="EMBL" id="CAAALY010013911">
    <property type="protein sequence ID" value="VEL12141.1"/>
    <property type="molecule type" value="Genomic_DNA"/>
</dbReference>
<keyword evidence="1" id="KW-0813">Transport</keyword>
<dbReference type="GO" id="GO:0005886">
    <property type="term" value="C:plasma membrane"/>
    <property type="evidence" value="ECO:0007669"/>
    <property type="project" value="TreeGrafter"/>
</dbReference>
<name>A0A448WHR5_9PLAT</name>
<evidence type="ECO:0000256" key="1">
    <source>
        <dbReference type="ARBA" id="ARBA00022448"/>
    </source>
</evidence>
<dbReference type="PANTHER" id="PTHR46154">
    <property type="match status" value="1"/>
</dbReference>
<evidence type="ECO:0000256" key="2">
    <source>
        <dbReference type="SAM" id="Phobius"/>
    </source>
</evidence>
<dbReference type="InterPro" id="IPR031155">
    <property type="entry name" value="DUR"/>
</dbReference>
<dbReference type="Proteomes" id="UP000784294">
    <property type="component" value="Unassembled WGS sequence"/>
</dbReference>
<accession>A0A448WHR5</accession>
<reference evidence="3" key="1">
    <citation type="submission" date="2018-11" db="EMBL/GenBank/DDBJ databases">
        <authorList>
            <consortium name="Pathogen Informatics"/>
        </authorList>
    </citation>
    <scope>NUCLEOTIDE SEQUENCE</scope>
</reference>
<protein>
    <submittedName>
        <fullName evidence="3">Uncharacterized protein</fullName>
    </submittedName>
</protein>
<evidence type="ECO:0000313" key="3">
    <source>
        <dbReference type="EMBL" id="VEL12141.1"/>
    </source>
</evidence>
<keyword evidence="2" id="KW-0812">Transmembrane</keyword>
<feature type="transmembrane region" description="Helical" evidence="2">
    <location>
        <begin position="6"/>
        <end position="23"/>
    </location>
</feature>
<keyword evidence="4" id="KW-1185">Reference proteome</keyword>
<gene>
    <name evidence="3" type="ORF">PXEA_LOCUS5581</name>
</gene>
<feature type="transmembrane region" description="Helical" evidence="2">
    <location>
        <begin position="86"/>
        <end position="105"/>
    </location>
</feature>
<evidence type="ECO:0000313" key="4">
    <source>
        <dbReference type="Proteomes" id="UP000784294"/>
    </source>
</evidence>
<feature type="transmembrane region" description="Helical" evidence="2">
    <location>
        <begin position="117"/>
        <end position="141"/>
    </location>
</feature>
<sequence>MTGNCVSLCLGIVLPVIITFITTRNWDEKMQNPDVYWDAARDIDNPLKPWPELYAEELRLINPERLDDGRPCLYDVKRAFRGTMHAAVFISVVLTFVFVVLWPSIACGLGVMNYEEFLAWTLIMEIWLICATMAAFFVPLISELYRMRKAILKNRINKLLDKHESGKSEEIE</sequence>
<dbReference type="OrthoDB" id="6275128at2759"/>
<keyword evidence="2" id="KW-0472">Membrane</keyword>
<dbReference type="AlphaFoldDB" id="A0A448WHR5"/>
<keyword evidence="2" id="KW-1133">Transmembrane helix</keyword>
<organism evidence="3 4">
    <name type="scientific">Protopolystoma xenopodis</name>
    <dbReference type="NCBI Taxonomy" id="117903"/>
    <lineage>
        <taxon>Eukaryota</taxon>
        <taxon>Metazoa</taxon>
        <taxon>Spiralia</taxon>
        <taxon>Lophotrochozoa</taxon>
        <taxon>Platyhelminthes</taxon>
        <taxon>Monogenea</taxon>
        <taxon>Polyopisthocotylea</taxon>
        <taxon>Polystomatidea</taxon>
        <taxon>Polystomatidae</taxon>
        <taxon>Protopolystoma</taxon>
    </lineage>
</organism>